<dbReference type="PANTHER" id="PTHR47893">
    <property type="entry name" value="REGULATORY PROTEIN PCHR"/>
    <property type="match status" value="1"/>
</dbReference>
<dbReference type="Pfam" id="PF12833">
    <property type="entry name" value="HTH_18"/>
    <property type="match status" value="1"/>
</dbReference>
<keyword evidence="2" id="KW-0238">DNA-binding</keyword>
<dbReference type="InterPro" id="IPR053142">
    <property type="entry name" value="PchR_regulatory_protein"/>
</dbReference>
<evidence type="ECO:0000313" key="5">
    <source>
        <dbReference type="EMBL" id="MFD2967939.1"/>
    </source>
</evidence>
<comment type="caution">
    <text evidence="5">The sequence shown here is derived from an EMBL/GenBank/DDBJ whole genome shotgun (WGS) entry which is preliminary data.</text>
</comment>
<dbReference type="RefSeq" id="WP_320186065.1">
    <property type="nucleotide sequence ID" value="NZ_CP138332.1"/>
</dbReference>
<dbReference type="PANTHER" id="PTHR47893:SF1">
    <property type="entry name" value="REGULATORY PROTEIN PCHR"/>
    <property type="match status" value="1"/>
</dbReference>
<dbReference type="PROSITE" id="PS01124">
    <property type="entry name" value="HTH_ARAC_FAMILY_2"/>
    <property type="match status" value="1"/>
</dbReference>
<keyword evidence="6" id="KW-1185">Reference proteome</keyword>
<gene>
    <name evidence="5" type="ORF">ACFS7Y_11095</name>
</gene>
<proteinExistence type="predicted"/>
<dbReference type="InterPro" id="IPR009057">
    <property type="entry name" value="Homeodomain-like_sf"/>
</dbReference>
<dbReference type="Proteomes" id="UP001597525">
    <property type="component" value="Unassembled WGS sequence"/>
</dbReference>
<keyword evidence="3" id="KW-0804">Transcription</keyword>
<accession>A0ABW6BHF9</accession>
<dbReference type="EMBL" id="JBHUPB010000008">
    <property type="protein sequence ID" value="MFD2967939.1"/>
    <property type="molecule type" value="Genomic_DNA"/>
</dbReference>
<evidence type="ECO:0000256" key="2">
    <source>
        <dbReference type="ARBA" id="ARBA00023125"/>
    </source>
</evidence>
<dbReference type="Gene3D" id="1.10.10.60">
    <property type="entry name" value="Homeodomain-like"/>
    <property type="match status" value="1"/>
</dbReference>
<evidence type="ECO:0000256" key="1">
    <source>
        <dbReference type="ARBA" id="ARBA00023015"/>
    </source>
</evidence>
<dbReference type="InterPro" id="IPR018060">
    <property type="entry name" value="HTH_AraC"/>
</dbReference>
<dbReference type="PROSITE" id="PS00041">
    <property type="entry name" value="HTH_ARAC_FAMILY_1"/>
    <property type="match status" value="1"/>
</dbReference>
<feature type="domain" description="HTH araC/xylS-type" evidence="4">
    <location>
        <begin position="234"/>
        <end position="331"/>
    </location>
</feature>
<keyword evidence="1" id="KW-0805">Transcription regulation</keyword>
<sequence>MHIYSRIVDVDKELCNIVVPDAYQDDVPVSRYEIHFNDPNYVGFSVQAIHTAGLHIQDTKITAYKTVADEFFTTGQHVRFFFYLKGNTNVENGAGNQNYNHDVGMLQRNFLDDSGGGGIVHIHENDETMHVIIKMSRDFYIHLLQGENWIGDDSFHQYILSGEPENRPNQTFYIDLKMLRILQDILAGADMENNAYHFLKLKLRELLFSIHQLTNFGPSIPGKDSTISSLDNLEKIRAYLSLHLDNPPSLVELSRKFMINEKKLKQDFKRTYGSTIYAFVIQARMEKAKKLLMEDHNVNELAVLLGYQSVSHFIKVFKSYHGYTPKEALKQFKAISMNTGKRLPFLTSSSLFFPFLYEQLLLL</sequence>
<dbReference type="SUPFAM" id="SSF46689">
    <property type="entry name" value="Homeodomain-like"/>
    <property type="match status" value="1"/>
</dbReference>
<evidence type="ECO:0000313" key="6">
    <source>
        <dbReference type="Proteomes" id="UP001597525"/>
    </source>
</evidence>
<reference evidence="6" key="1">
    <citation type="journal article" date="2019" name="Int. J. Syst. Evol. Microbiol.">
        <title>The Global Catalogue of Microorganisms (GCM) 10K type strain sequencing project: providing services to taxonomists for standard genome sequencing and annotation.</title>
        <authorList>
            <consortium name="The Broad Institute Genomics Platform"/>
            <consortium name="The Broad Institute Genome Sequencing Center for Infectious Disease"/>
            <person name="Wu L."/>
            <person name="Ma J."/>
        </authorList>
    </citation>
    <scope>NUCLEOTIDE SEQUENCE [LARGE SCALE GENOMIC DNA]</scope>
    <source>
        <strain evidence="6">KCTC 22814</strain>
    </source>
</reference>
<dbReference type="SMART" id="SM00342">
    <property type="entry name" value="HTH_ARAC"/>
    <property type="match status" value="1"/>
</dbReference>
<evidence type="ECO:0000259" key="4">
    <source>
        <dbReference type="PROSITE" id="PS01124"/>
    </source>
</evidence>
<organism evidence="5 6">
    <name type="scientific">Sphingobacterium bambusae</name>
    <dbReference type="NCBI Taxonomy" id="662858"/>
    <lineage>
        <taxon>Bacteria</taxon>
        <taxon>Pseudomonadati</taxon>
        <taxon>Bacteroidota</taxon>
        <taxon>Sphingobacteriia</taxon>
        <taxon>Sphingobacteriales</taxon>
        <taxon>Sphingobacteriaceae</taxon>
        <taxon>Sphingobacterium</taxon>
    </lineage>
</organism>
<protein>
    <submittedName>
        <fullName evidence="5">Helix-turn-helix domain-containing protein</fullName>
    </submittedName>
</protein>
<evidence type="ECO:0000256" key="3">
    <source>
        <dbReference type="ARBA" id="ARBA00023163"/>
    </source>
</evidence>
<name>A0ABW6BHF9_9SPHI</name>
<dbReference type="InterPro" id="IPR018062">
    <property type="entry name" value="HTH_AraC-typ_CS"/>
</dbReference>